<protein>
    <submittedName>
        <fullName evidence="1">Uncharacterized protein</fullName>
    </submittedName>
</protein>
<keyword evidence="2" id="KW-1185">Reference proteome</keyword>
<reference evidence="1 2" key="1">
    <citation type="journal article" date="2024" name="Int. J. Syst. Evol. Microbiol.">
        <title>Paenibacillus hexagrammi sp. nov., a novel bacterium isolated from the gut content of Hexagrammos agrammus.</title>
        <authorList>
            <person name="Jung H.K."/>
            <person name="Kim D.G."/>
            <person name="Zin H."/>
            <person name="Park J."/>
            <person name="Jung H."/>
            <person name="Kim Y.O."/>
            <person name="Kong H.J."/>
            <person name="Kim J.W."/>
            <person name="Kim Y.S."/>
        </authorList>
    </citation>
    <scope>NUCLEOTIDE SEQUENCE [LARGE SCALE GENOMIC DNA]</scope>
    <source>
        <strain evidence="1 2">YPD9-1</strain>
    </source>
</reference>
<accession>A0ABY3SMN6</accession>
<sequence length="546" mass="63208">MHKIAHKAFQLPVLESGLWFHNDIRDNFYYASYLYAAAEDKEIEVAFDREAAKDKAAKMMLEIFKLQDRNPSSPTFGHWPLHLDPIPKEAPKNTLPVELMGSLMVYFYKRYGTGFHDVLRGAFEQGLQYVYQSNFYRKRMEHYHHHEAKYTAAKLLFGQLFDDRELLEDGQQSLQDTLARLSQVGMSEYGCLPWFWHWVQAFTCAWELTEDSVIRTALTRMLDYLWDVRATYYLRGAWVGAHSRAWWHDLPKDQNVLMDYVQFGDFELPEEMPRTEFAGFLFYEAPQSARELALHRTEPVEIKCKVPRPAAEAGEPLHSYVYLTRDYAVGGIWERAEEFDNEQHRFSVTFPLLGDRSVNRAYFFLAAEMNAPEDLRHQSGFTEVLYYQNCAAALFTAPATYRGQVVGCLPKGDWLEAAGSLYGSYGNIFLAVHIEQPFKREEHEDRWTLTTSGAGNAVVMECIDKAVAEGLGITELTSFMAKMEQRKPVFHLSRSKDAGSEWSVEYISLRGNRLELKEPNENFSKALINGIQPDYSRYFYHGIDFL</sequence>
<proteinExistence type="predicted"/>
<organism evidence="1 2">
    <name type="scientific">Paenibacillus hexagrammi</name>
    <dbReference type="NCBI Taxonomy" id="2908839"/>
    <lineage>
        <taxon>Bacteria</taxon>
        <taxon>Bacillati</taxon>
        <taxon>Bacillota</taxon>
        <taxon>Bacilli</taxon>
        <taxon>Bacillales</taxon>
        <taxon>Paenibacillaceae</taxon>
        <taxon>Paenibacillus</taxon>
    </lineage>
</organism>
<dbReference type="Proteomes" id="UP001649230">
    <property type="component" value="Chromosome"/>
</dbReference>
<gene>
    <name evidence="1" type="ORF">L0M14_07530</name>
</gene>
<evidence type="ECO:0000313" key="2">
    <source>
        <dbReference type="Proteomes" id="UP001649230"/>
    </source>
</evidence>
<name>A0ABY3SMN6_9BACL</name>
<dbReference type="EMBL" id="CP090978">
    <property type="protein sequence ID" value="UJF34984.1"/>
    <property type="molecule type" value="Genomic_DNA"/>
</dbReference>
<dbReference type="RefSeq" id="WP_235121557.1">
    <property type="nucleotide sequence ID" value="NZ_CP090978.1"/>
</dbReference>
<evidence type="ECO:0000313" key="1">
    <source>
        <dbReference type="EMBL" id="UJF34984.1"/>
    </source>
</evidence>